<dbReference type="AlphaFoldDB" id="A0A1G9BIU0"/>
<accession>A0A1G9BIU0</accession>
<proteinExistence type="predicted"/>
<sequence>MKVNNYGTDYAKSRSGRDSGWKLILLSDNSDVSGTRFPAQGLLIREGVGQEFGGDIDNRDDAFVGHACRTNDP</sequence>
<evidence type="ECO:0000313" key="1">
    <source>
        <dbReference type="EMBL" id="SDK39428.1"/>
    </source>
</evidence>
<evidence type="ECO:0000313" key="2">
    <source>
        <dbReference type="Proteomes" id="UP000198629"/>
    </source>
</evidence>
<dbReference type="EMBL" id="FNFX01000002">
    <property type="protein sequence ID" value="SDK39428.1"/>
    <property type="molecule type" value="Genomic_DNA"/>
</dbReference>
<name>A0A1G9BIU0_9PROT</name>
<dbReference type="Proteomes" id="UP000198629">
    <property type="component" value="Unassembled WGS sequence"/>
</dbReference>
<reference evidence="2" key="1">
    <citation type="submission" date="2016-10" db="EMBL/GenBank/DDBJ databases">
        <authorList>
            <person name="Varghese N."/>
            <person name="Submissions S."/>
        </authorList>
    </citation>
    <scope>NUCLEOTIDE SEQUENCE [LARGE SCALE GENOMIC DNA]</scope>
    <source>
        <strain evidence="2">CBMB127</strain>
    </source>
</reference>
<gene>
    <name evidence="1" type="ORF">SAMN05192566_1193</name>
</gene>
<organism evidence="1 2">
    <name type="scientific">Methylophilus rhizosphaerae</name>
    <dbReference type="NCBI Taxonomy" id="492660"/>
    <lineage>
        <taxon>Bacteria</taxon>
        <taxon>Pseudomonadati</taxon>
        <taxon>Pseudomonadota</taxon>
        <taxon>Betaproteobacteria</taxon>
        <taxon>Nitrosomonadales</taxon>
        <taxon>Methylophilaceae</taxon>
        <taxon>Methylophilus</taxon>
    </lineage>
</organism>
<protein>
    <submittedName>
        <fullName evidence="1">Uncharacterized protein</fullName>
    </submittedName>
</protein>
<keyword evidence="2" id="KW-1185">Reference proteome</keyword>